<protein>
    <recommendedName>
        <fullName evidence="4">Lipoprotein</fullName>
    </recommendedName>
</protein>
<proteinExistence type="predicted"/>
<name>A0A948TB50_9BACT</name>
<accession>A0A948TB50</accession>
<evidence type="ECO:0008006" key="4">
    <source>
        <dbReference type="Google" id="ProtNLM"/>
    </source>
</evidence>
<evidence type="ECO:0000313" key="2">
    <source>
        <dbReference type="EMBL" id="MBU3837908.1"/>
    </source>
</evidence>
<reference evidence="2" key="1">
    <citation type="journal article" date="2021" name="PeerJ">
        <title>Extensive microbial diversity within the chicken gut microbiome revealed by metagenomics and culture.</title>
        <authorList>
            <person name="Gilroy R."/>
            <person name="Ravi A."/>
            <person name="Getino M."/>
            <person name="Pursley I."/>
            <person name="Horton D.L."/>
            <person name="Alikhan N.F."/>
            <person name="Baker D."/>
            <person name="Gharbi K."/>
            <person name="Hall N."/>
            <person name="Watson M."/>
            <person name="Adriaenssens E.M."/>
            <person name="Foster-Nyarko E."/>
            <person name="Jarju S."/>
            <person name="Secka A."/>
            <person name="Antonio M."/>
            <person name="Oren A."/>
            <person name="Chaudhuri R.R."/>
            <person name="La Ragione R."/>
            <person name="Hildebrand F."/>
            <person name="Pallen M.J."/>
        </authorList>
    </citation>
    <scope>NUCLEOTIDE SEQUENCE</scope>
    <source>
        <strain evidence="2">G4-2901</strain>
    </source>
</reference>
<feature type="chain" id="PRO_5036748948" description="Lipoprotein" evidence="1">
    <location>
        <begin position="22"/>
        <end position="215"/>
    </location>
</feature>
<dbReference type="EMBL" id="JAHLFW010000057">
    <property type="protein sequence ID" value="MBU3837908.1"/>
    <property type="molecule type" value="Genomic_DNA"/>
</dbReference>
<keyword evidence="1" id="KW-0732">Signal</keyword>
<dbReference type="PROSITE" id="PS51257">
    <property type="entry name" value="PROKAR_LIPOPROTEIN"/>
    <property type="match status" value="1"/>
</dbReference>
<organism evidence="2 3">
    <name type="scientific">Candidatus Phocaeicola faecigallinarum</name>
    <dbReference type="NCBI Taxonomy" id="2838732"/>
    <lineage>
        <taxon>Bacteria</taxon>
        <taxon>Pseudomonadati</taxon>
        <taxon>Bacteroidota</taxon>
        <taxon>Bacteroidia</taxon>
        <taxon>Bacteroidales</taxon>
        <taxon>Bacteroidaceae</taxon>
        <taxon>Phocaeicola</taxon>
    </lineage>
</organism>
<feature type="signal peptide" evidence="1">
    <location>
        <begin position="1"/>
        <end position="21"/>
    </location>
</feature>
<reference evidence="2" key="2">
    <citation type="submission" date="2021-04" db="EMBL/GenBank/DDBJ databases">
        <authorList>
            <person name="Gilroy R."/>
        </authorList>
    </citation>
    <scope>NUCLEOTIDE SEQUENCE</scope>
    <source>
        <strain evidence="2">G4-2901</strain>
    </source>
</reference>
<gene>
    <name evidence="2" type="ORF">H9777_06270</name>
</gene>
<evidence type="ECO:0000256" key="1">
    <source>
        <dbReference type="SAM" id="SignalP"/>
    </source>
</evidence>
<comment type="caution">
    <text evidence="2">The sequence shown here is derived from an EMBL/GenBank/DDBJ whole genome shotgun (WGS) entry which is preliminary data.</text>
</comment>
<dbReference type="Proteomes" id="UP000783796">
    <property type="component" value="Unassembled WGS sequence"/>
</dbReference>
<sequence>MKKLINFLFVVVCVIMTTACGSELKDMAYSYTNKSNGDVTVIRLYKDGKVLINRFTKWDVEDKDEIYMYKGKNIIGASYSRIDSIINIKNEYEVFDKIIVQKDGGIRYKADVYRPDKRFKDIKPVGKYGGKSYESKGDDGNMYMCFIDEKTVLLATEGGLDYYDYEISNGKILISGKNLIFLKSATTRLYDTEAKIICIVSKKGAQCIECHHKDI</sequence>
<evidence type="ECO:0000313" key="3">
    <source>
        <dbReference type="Proteomes" id="UP000783796"/>
    </source>
</evidence>
<dbReference type="AlphaFoldDB" id="A0A948TB50"/>